<dbReference type="InterPro" id="IPR032675">
    <property type="entry name" value="LRR_dom_sf"/>
</dbReference>
<dbReference type="Proteomes" id="UP000806522">
    <property type="component" value="Unassembled WGS sequence"/>
</dbReference>
<accession>A0A9D5NZ90</accession>
<organism evidence="1 2">
    <name type="scientific">Xylanibacter ruminicola</name>
    <name type="common">Prevotella ruminicola</name>
    <dbReference type="NCBI Taxonomy" id="839"/>
    <lineage>
        <taxon>Bacteria</taxon>
        <taxon>Pseudomonadati</taxon>
        <taxon>Bacteroidota</taxon>
        <taxon>Bacteroidia</taxon>
        <taxon>Bacteroidales</taxon>
        <taxon>Prevotellaceae</taxon>
        <taxon>Xylanibacter</taxon>
    </lineage>
</organism>
<gene>
    <name evidence="1" type="ORF">E7101_00335</name>
</gene>
<evidence type="ECO:0000313" key="2">
    <source>
        <dbReference type="Proteomes" id="UP000806522"/>
    </source>
</evidence>
<dbReference type="InterPro" id="IPR026906">
    <property type="entry name" value="LRR_5"/>
</dbReference>
<comment type="caution">
    <text evidence="1">The sequence shown here is derived from an EMBL/GenBank/DDBJ whole genome shotgun (WGS) entry which is preliminary data.</text>
</comment>
<dbReference type="AlphaFoldDB" id="A0A9D5NZ90"/>
<dbReference type="SUPFAM" id="SSF52058">
    <property type="entry name" value="L domain-like"/>
    <property type="match status" value="1"/>
</dbReference>
<evidence type="ECO:0000313" key="1">
    <source>
        <dbReference type="EMBL" id="MBE6269392.1"/>
    </source>
</evidence>
<name>A0A9D5NZ90_XYLRU</name>
<dbReference type="Pfam" id="PF13306">
    <property type="entry name" value="LRR_5"/>
    <property type="match status" value="1"/>
</dbReference>
<dbReference type="EMBL" id="SUYC01000001">
    <property type="protein sequence ID" value="MBE6269392.1"/>
    <property type="molecule type" value="Genomic_DNA"/>
</dbReference>
<dbReference type="Gene3D" id="3.80.10.10">
    <property type="entry name" value="Ribonuclease Inhibitor"/>
    <property type="match status" value="1"/>
</dbReference>
<protein>
    <recommendedName>
        <fullName evidence="3">Leucine rich repeat-containing protein</fullName>
    </recommendedName>
</protein>
<reference evidence="1" key="1">
    <citation type="submission" date="2019-04" db="EMBL/GenBank/DDBJ databases">
        <title>Evolution of Biomass-Degrading Anaerobic Consortia Revealed by Metagenomics.</title>
        <authorList>
            <person name="Peng X."/>
        </authorList>
    </citation>
    <scope>NUCLEOTIDE SEQUENCE</scope>
    <source>
        <strain evidence="1">SIG140</strain>
    </source>
</reference>
<evidence type="ECO:0008006" key="3">
    <source>
        <dbReference type="Google" id="ProtNLM"/>
    </source>
</evidence>
<sequence length="190" mass="21729">MEMNNKVIATNKTNPILMKIARREKWVKPFAKKLTAEDAARVKELHFAKLFMLLAPATGDEEILLDSGNGQYCVPIELRCDDMSIFNSDVIVDGDGNQYRFADSLEHKQAYTFEIWNGLPDALLENFTEFQYFTSVTDIPPFAFYRFKKLKSICLPPSIKTIGNRAFYGCTSLEYLDSDNPLKDAMKFVL</sequence>
<proteinExistence type="predicted"/>